<feature type="transmembrane region" description="Helical" evidence="1">
    <location>
        <begin position="68"/>
        <end position="86"/>
    </location>
</feature>
<proteinExistence type="predicted"/>
<protein>
    <submittedName>
        <fullName evidence="2">Uncharacterized protein</fullName>
    </submittedName>
</protein>
<dbReference type="EMBL" id="CP036318">
    <property type="protein sequence ID" value="QDV57871.1"/>
    <property type="molecule type" value="Genomic_DNA"/>
</dbReference>
<sequence length="137" mass="14110">MNTDSASLRSSDIELVEPTPQLRIVSDSEAAELAAEIPTGSPFAPGTALPLDLVGQPISFEAGVWRETMLGGLLASLIMIAFGIGSLPIFPVGSMLIAGGGCLLGAMALVTRRPILAMAATIGNLAVLALGFVRSFW</sequence>
<keyword evidence="3" id="KW-1185">Reference proteome</keyword>
<dbReference type="Proteomes" id="UP000316770">
    <property type="component" value="Chromosome"/>
</dbReference>
<evidence type="ECO:0000313" key="2">
    <source>
        <dbReference type="EMBL" id="QDV57871.1"/>
    </source>
</evidence>
<keyword evidence="1" id="KW-0812">Transmembrane</keyword>
<organism evidence="2 3">
    <name type="scientific">Rosistilla oblonga</name>
    <dbReference type="NCBI Taxonomy" id="2527990"/>
    <lineage>
        <taxon>Bacteria</taxon>
        <taxon>Pseudomonadati</taxon>
        <taxon>Planctomycetota</taxon>
        <taxon>Planctomycetia</taxon>
        <taxon>Pirellulales</taxon>
        <taxon>Pirellulaceae</taxon>
        <taxon>Rosistilla</taxon>
    </lineage>
</organism>
<evidence type="ECO:0000256" key="1">
    <source>
        <dbReference type="SAM" id="Phobius"/>
    </source>
</evidence>
<gene>
    <name evidence="2" type="ORF">Mal33_38860</name>
</gene>
<dbReference type="AlphaFoldDB" id="A0A518IXQ9"/>
<accession>A0A518IXQ9</accession>
<dbReference type="RefSeq" id="WP_145287639.1">
    <property type="nucleotide sequence ID" value="NZ_CP036318.1"/>
</dbReference>
<name>A0A518IXQ9_9BACT</name>
<feature type="transmembrane region" description="Helical" evidence="1">
    <location>
        <begin position="115"/>
        <end position="133"/>
    </location>
</feature>
<keyword evidence="1" id="KW-1133">Transmembrane helix</keyword>
<evidence type="ECO:0000313" key="3">
    <source>
        <dbReference type="Proteomes" id="UP000316770"/>
    </source>
</evidence>
<reference evidence="2 3" key="1">
    <citation type="submission" date="2019-02" db="EMBL/GenBank/DDBJ databases">
        <title>Deep-cultivation of Planctomycetes and their phenomic and genomic characterization uncovers novel biology.</title>
        <authorList>
            <person name="Wiegand S."/>
            <person name="Jogler M."/>
            <person name="Boedeker C."/>
            <person name="Pinto D."/>
            <person name="Vollmers J."/>
            <person name="Rivas-Marin E."/>
            <person name="Kohn T."/>
            <person name="Peeters S.H."/>
            <person name="Heuer A."/>
            <person name="Rast P."/>
            <person name="Oberbeckmann S."/>
            <person name="Bunk B."/>
            <person name="Jeske O."/>
            <person name="Meyerdierks A."/>
            <person name="Storesund J.E."/>
            <person name="Kallscheuer N."/>
            <person name="Luecker S."/>
            <person name="Lage O.M."/>
            <person name="Pohl T."/>
            <person name="Merkel B.J."/>
            <person name="Hornburger P."/>
            <person name="Mueller R.-W."/>
            <person name="Bruemmer F."/>
            <person name="Labrenz M."/>
            <person name="Spormann A.M."/>
            <person name="Op den Camp H."/>
            <person name="Overmann J."/>
            <person name="Amann R."/>
            <person name="Jetten M.S.M."/>
            <person name="Mascher T."/>
            <person name="Medema M.H."/>
            <person name="Devos D.P."/>
            <person name="Kaster A.-K."/>
            <person name="Ovreas L."/>
            <person name="Rohde M."/>
            <person name="Galperin M.Y."/>
            <person name="Jogler C."/>
        </authorList>
    </citation>
    <scope>NUCLEOTIDE SEQUENCE [LARGE SCALE GENOMIC DNA]</scope>
    <source>
        <strain evidence="2 3">Mal33</strain>
    </source>
</reference>
<keyword evidence="1" id="KW-0472">Membrane</keyword>